<evidence type="ECO:0000256" key="1">
    <source>
        <dbReference type="SAM" id="MobiDB-lite"/>
    </source>
</evidence>
<dbReference type="EMBL" id="JAWZYT010005765">
    <property type="protein sequence ID" value="KAK4289671.1"/>
    <property type="molecule type" value="Genomic_DNA"/>
</dbReference>
<dbReference type="PROSITE" id="PS50804">
    <property type="entry name" value="SCAN_BOX"/>
    <property type="match status" value="1"/>
</dbReference>
<evidence type="ECO:0000313" key="3">
    <source>
        <dbReference type="EMBL" id="KAK4289671.1"/>
    </source>
</evidence>
<sequence length="994" mass="111056">MVIITGEDACAFVKDDVTEAQVDQLSRDELVVLGEYLGFFDMASLNKSSLQNKVKFELFETLPPISDETPLDSRICGDHNGASNISGSEVQSSARATVPPGFTVAQYLELKRLEFEHEYKMAQLKATSNYQSSINSNFVAQYDRYSIKMLPPFVEKDVSEFFTLFEEIASGRKWPKSDWTFIIQPVLLGKARTAFVAATPAIRKDYDSLKKVILDAYQLRPEGYRQKFRKLHQQISQTHIEFMCEMTSIFDKWLQSKGVTDFDSLRALILVENFLWKIDPSVAMYIKEHKMDKLEEVAIFADDYILNVSPYRRKPHYMNQPREPQSPNKSNTNAKFSENFQFETIKPRETETASTNQNFTRGNKQRSDDGCSYCGKRGHTAPICWKKQKDERSQAKPVNLAYPLSETPKTEAPREGTGLGQDEIEYVKVGGKVVPKLVLSNCSPDNPLPEFESFLADASVKINNKVFPVKLYRDTGAFQSVMFNPTGQKLNPSKYVLVGCVHRCEKPTPLVDVELQFGPFSGVKSVGLLEYQPLPGIDFLLGNDIAGGKIATNPVVSVSPVVESSTRKLEQKFPETFPVCAVTRSIARARLTKPTNPDTPDVSSGPLSDSVGTVDAICDAGEKSTVEDEVSLDLNVLFDLPGGAIPHNKELLGATQLTNLQRKDPECSSLLEKAVSEEEISVVPNKPVCITVSEQSDEPDCPASNDNPRWSDNSLAWSDLCDKLSHLPKKQPASQPAPVPVVPRDPVKPYRASSGLFHSLVLPLLIVRTEGVLVGLNMVYGHNSKFAKARLGKRESVKVWWCLAVVLGVVVTGDYSEALVVPVMPERISRCELEKVKLFLPTLQACGSFCSRYNDCNLFCMNGVTNMEQRINLKFLVKLGKGPTKCLKLLQEAYGEYAMSQPLNRESVRTILVLELGMHKVCAKMVCKFLSDDQKEHRVNVCRYFIIGLHRRRDLGLPVRPRNLAWKILFTQTLCRGDQGHCDEVAKGPQGGLC</sequence>
<protein>
    <recommendedName>
        <fullName evidence="2">SCAN box domain-containing protein</fullName>
    </recommendedName>
</protein>
<name>A0AAE1TLK1_9EUCA</name>
<comment type="caution">
    <text evidence="3">The sequence shown here is derived from an EMBL/GenBank/DDBJ whole genome shotgun (WGS) entry which is preliminary data.</text>
</comment>
<accession>A0AAE1TLK1</accession>
<evidence type="ECO:0000313" key="4">
    <source>
        <dbReference type="Proteomes" id="UP001292094"/>
    </source>
</evidence>
<dbReference type="PANTHER" id="PTHR46888">
    <property type="entry name" value="ZINC KNUCKLE DOMAINCONTAINING PROTEIN-RELATED"/>
    <property type="match status" value="1"/>
</dbReference>
<dbReference type="AlphaFoldDB" id="A0AAE1TLK1"/>
<feature type="region of interest" description="Disordered" evidence="1">
    <location>
        <begin position="349"/>
        <end position="370"/>
    </location>
</feature>
<dbReference type="PANTHER" id="PTHR46888:SF13">
    <property type="entry name" value="RIBONUCLEASE H"/>
    <property type="match status" value="1"/>
</dbReference>
<dbReference type="Proteomes" id="UP001292094">
    <property type="component" value="Unassembled WGS sequence"/>
</dbReference>
<feature type="compositionally biased region" description="Polar residues" evidence="1">
    <location>
        <begin position="352"/>
        <end position="362"/>
    </location>
</feature>
<reference evidence="3" key="1">
    <citation type="submission" date="2023-11" db="EMBL/GenBank/DDBJ databases">
        <title>Genome assemblies of two species of porcelain crab, Petrolisthes cinctipes and Petrolisthes manimaculis (Anomura: Porcellanidae).</title>
        <authorList>
            <person name="Angst P."/>
        </authorList>
    </citation>
    <scope>NUCLEOTIDE SEQUENCE</scope>
    <source>
        <strain evidence="3">PB745_02</strain>
        <tissue evidence="3">Gill</tissue>
    </source>
</reference>
<dbReference type="SUPFAM" id="SSF47353">
    <property type="entry name" value="Retrovirus capsid dimerization domain-like"/>
    <property type="match status" value="1"/>
</dbReference>
<dbReference type="InterPro" id="IPR038269">
    <property type="entry name" value="SCAN_sf"/>
</dbReference>
<feature type="domain" description="SCAN box" evidence="2">
    <location>
        <begin position="225"/>
        <end position="303"/>
    </location>
</feature>
<proteinExistence type="predicted"/>
<keyword evidence="4" id="KW-1185">Reference proteome</keyword>
<evidence type="ECO:0000259" key="2">
    <source>
        <dbReference type="PROSITE" id="PS50804"/>
    </source>
</evidence>
<organism evidence="3 4">
    <name type="scientific">Petrolisthes manimaculis</name>
    <dbReference type="NCBI Taxonomy" id="1843537"/>
    <lineage>
        <taxon>Eukaryota</taxon>
        <taxon>Metazoa</taxon>
        <taxon>Ecdysozoa</taxon>
        <taxon>Arthropoda</taxon>
        <taxon>Crustacea</taxon>
        <taxon>Multicrustacea</taxon>
        <taxon>Malacostraca</taxon>
        <taxon>Eumalacostraca</taxon>
        <taxon>Eucarida</taxon>
        <taxon>Decapoda</taxon>
        <taxon>Pleocyemata</taxon>
        <taxon>Anomura</taxon>
        <taxon>Galatheoidea</taxon>
        <taxon>Porcellanidae</taxon>
        <taxon>Petrolisthes</taxon>
    </lineage>
</organism>
<gene>
    <name evidence="3" type="ORF">Pmani_037369</name>
</gene>
<dbReference type="Pfam" id="PF02023">
    <property type="entry name" value="SCAN"/>
    <property type="match status" value="1"/>
</dbReference>
<dbReference type="Gene3D" id="1.10.4020.10">
    <property type="entry name" value="DNA breaking-rejoining enzymes"/>
    <property type="match status" value="1"/>
</dbReference>
<dbReference type="InterPro" id="IPR003309">
    <property type="entry name" value="SCAN_dom"/>
</dbReference>